<feature type="domain" description="Signal transduction histidine kinase internal region" evidence="2">
    <location>
        <begin position="167"/>
        <end position="242"/>
    </location>
</feature>
<dbReference type="GO" id="GO:0016020">
    <property type="term" value="C:membrane"/>
    <property type="evidence" value="ECO:0007669"/>
    <property type="project" value="InterPro"/>
</dbReference>
<evidence type="ECO:0000313" key="5">
    <source>
        <dbReference type="Proteomes" id="UP000308196"/>
    </source>
</evidence>
<keyword evidence="6" id="KW-1185">Reference proteome</keyword>
<dbReference type="AlphaFoldDB" id="A0A4U9W8N2"/>
<keyword evidence="3" id="KW-0808">Transferase</keyword>
<keyword evidence="1" id="KW-0812">Transmembrane</keyword>
<dbReference type="EMBL" id="JBEOQB010000002">
    <property type="protein sequence ID" value="MEZ0451661.1"/>
    <property type="molecule type" value="Genomic_DNA"/>
</dbReference>
<feature type="transmembrane region" description="Helical" evidence="1">
    <location>
        <begin position="50"/>
        <end position="71"/>
    </location>
</feature>
<dbReference type="InterPro" id="IPR036890">
    <property type="entry name" value="HATPase_C_sf"/>
</dbReference>
<name>A0A4U9W8N2_9SPHI</name>
<gene>
    <name evidence="4" type="primary">ypdA_12</name>
    <name evidence="3" type="ORF">ABTW24_08655</name>
    <name evidence="4" type="ORF">NCTC11429_05267</name>
</gene>
<sequence length="356" mass="41324">MQDLSCSDVFLKFFTEHKFRTLRHVLFLIGLFLLFANANTKSHFQGEYNLYFTIFLWVVFVCMFYTNMYVLLPRFFFREKYEVYILALILLVASSLALVRGIADYIYIVHTPAIKRPESDSMGMGMVAALFIVIPIILTTTTFKLFKRWIEDNKRISDLKNLALTTELISLKNQIQPHFLFNMLNNVKALIRKDPNMATEVIIKLSDFLRYQLYENNDDRTLLKSEIGFISNFLKLEEIRRDKLSTSIVCMGALQKKSVFLPPHLFTAFVENAIKYSLSANDDPTFIDIRFAEAGGRLYFECENSQDPDQQAAKSKYGGLGLANAKRRLDLLYKDDYQLTVSKSETRYKVKLDIPL</sequence>
<dbReference type="GO" id="GO:0000155">
    <property type="term" value="F:phosphorelay sensor kinase activity"/>
    <property type="evidence" value="ECO:0007669"/>
    <property type="project" value="InterPro"/>
</dbReference>
<dbReference type="InterPro" id="IPR010559">
    <property type="entry name" value="Sig_transdc_His_kin_internal"/>
</dbReference>
<feature type="transmembrane region" description="Helical" evidence="1">
    <location>
        <begin position="21"/>
        <end position="38"/>
    </location>
</feature>
<reference evidence="3 6" key="2">
    <citation type="submission" date="2024-06" db="EMBL/GenBank/DDBJ databases">
        <title>Soil Sphingobacterium thalpophilum.</title>
        <authorList>
            <person name="Yang J."/>
            <person name="Li J."/>
        </authorList>
    </citation>
    <scope>NUCLEOTIDE SEQUENCE [LARGE SCALE GENOMIC DNA]</scope>
    <source>
        <strain evidence="3 6">22g91tb</strain>
    </source>
</reference>
<dbReference type="Proteomes" id="UP000308196">
    <property type="component" value="Chromosome"/>
</dbReference>
<keyword evidence="1" id="KW-0472">Membrane</keyword>
<reference evidence="4 5" key="1">
    <citation type="submission" date="2019-05" db="EMBL/GenBank/DDBJ databases">
        <authorList>
            <consortium name="Pathogen Informatics"/>
        </authorList>
    </citation>
    <scope>NUCLEOTIDE SEQUENCE [LARGE SCALE GENOMIC DNA]</scope>
    <source>
        <strain evidence="4 5">NCTC11429</strain>
    </source>
</reference>
<feature type="transmembrane region" description="Helical" evidence="1">
    <location>
        <begin position="83"/>
        <end position="103"/>
    </location>
</feature>
<dbReference type="Gene3D" id="3.30.565.10">
    <property type="entry name" value="Histidine kinase-like ATPase, C-terminal domain"/>
    <property type="match status" value="1"/>
</dbReference>
<organism evidence="4 5">
    <name type="scientific">Sphingobacterium thalpophilum</name>
    <dbReference type="NCBI Taxonomy" id="259"/>
    <lineage>
        <taxon>Bacteria</taxon>
        <taxon>Pseudomonadati</taxon>
        <taxon>Bacteroidota</taxon>
        <taxon>Sphingobacteriia</taxon>
        <taxon>Sphingobacteriales</taxon>
        <taxon>Sphingobacteriaceae</taxon>
        <taxon>Sphingobacterium</taxon>
    </lineage>
</organism>
<evidence type="ECO:0000313" key="4">
    <source>
        <dbReference type="EMBL" id="VTR55244.1"/>
    </source>
</evidence>
<dbReference type="STRING" id="1123265.GCA_000686625_00605"/>
<evidence type="ECO:0000313" key="6">
    <source>
        <dbReference type="Proteomes" id="UP001566204"/>
    </source>
</evidence>
<dbReference type="EMBL" id="LR590484">
    <property type="protein sequence ID" value="VTR55244.1"/>
    <property type="molecule type" value="Genomic_DNA"/>
</dbReference>
<evidence type="ECO:0000313" key="3">
    <source>
        <dbReference type="EMBL" id="MEZ0451661.1"/>
    </source>
</evidence>
<dbReference type="InterPro" id="IPR050640">
    <property type="entry name" value="Bact_2-comp_sensor_kinase"/>
</dbReference>
<dbReference type="KEGG" id="stha:NCTC11429_05267"/>
<dbReference type="GeneID" id="78465804"/>
<dbReference type="RefSeq" id="WP_028068701.1">
    <property type="nucleotide sequence ID" value="NZ_CP141191.1"/>
</dbReference>
<feature type="transmembrane region" description="Helical" evidence="1">
    <location>
        <begin position="123"/>
        <end position="146"/>
    </location>
</feature>
<accession>A0A4U9W8N2</accession>
<dbReference type="Pfam" id="PF06580">
    <property type="entry name" value="His_kinase"/>
    <property type="match status" value="1"/>
</dbReference>
<evidence type="ECO:0000259" key="2">
    <source>
        <dbReference type="Pfam" id="PF06580"/>
    </source>
</evidence>
<evidence type="ECO:0000256" key="1">
    <source>
        <dbReference type="SAM" id="Phobius"/>
    </source>
</evidence>
<dbReference type="PANTHER" id="PTHR34220">
    <property type="entry name" value="SENSOR HISTIDINE KINASE YPDA"/>
    <property type="match status" value="1"/>
</dbReference>
<keyword evidence="3" id="KW-0418">Kinase</keyword>
<dbReference type="Proteomes" id="UP001566204">
    <property type="component" value="Unassembled WGS sequence"/>
</dbReference>
<dbReference type="PANTHER" id="PTHR34220:SF7">
    <property type="entry name" value="SENSOR HISTIDINE KINASE YPDA"/>
    <property type="match status" value="1"/>
</dbReference>
<protein>
    <submittedName>
        <fullName evidence="3">Histidine kinase</fullName>
    </submittedName>
    <submittedName>
        <fullName evidence="4">Inner membrane protein ypdA</fullName>
    </submittedName>
</protein>
<keyword evidence="1" id="KW-1133">Transmembrane helix</keyword>
<proteinExistence type="predicted"/>